<dbReference type="InterPro" id="IPR016040">
    <property type="entry name" value="NAD(P)-bd_dom"/>
</dbReference>
<dbReference type="InterPro" id="IPR036291">
    <property type="entry name" value="NAD(P)-bd_dom_sf"/>
</dbReference>
<proteinExistence type="predicted"/>
<dbReference type="Proteomes" id="UP000239899">
    <property type="component" value="Unassembled WGS sequence"/>
</dbReference>
<evidence type="ECO:0000256" key="2">
    <source>
        <dbReference type="SAM" id="MobiDB-lite"/>
    </source>
</evidence>
<dbReference type="EMBL" id="LHPG02000016">
    <property type="protein sequence ID" value="PRW33656.1"/>
    <property type="molecule type" value="Genomic_DNA"/>
</dbReference>
<accession>A0A2P6THC0</accession>
<organism evidence="4 5">
    <name type="scientific">Chlorella sorokiniana</name>
    <name type="common">Freshwater green alga</name>
    <dbReference type="NCBI Taxonomy" id="3076"/>
    <lineage>
        <taxon>Eukaryota</taxon>
        <taxon>Viridiplantae</taxon>
        <taxon>Chlorophyta</taxon>
        <taxon>core chlorophytes</taxon>
        <taxon>Trebouxiophyceae</taxon>
        <taxon>Chlorellales</taxon>
        <taxon>Chlorellaceae</taxon>
        <taxon>Chlorella clade</taxon>
        <taxon>Chlorella</taxon>
    </lineage>
</organism>
<sequence>MASAPGAAAPQRVFVAGASGWLGRNVVEAAVARGLQVTALMRGSSDTSGVLQHPSVRLVVGDVCDPGSIQQEWFEGVACVVSVLGLRSMAVTDEELWRVLRDGTLAVFRRAAAASSVQRFLLVAGGIHTTPQGLPCRGMDHNAAREAAIDEIASTCQRAAASPGRLWMPQSTSRMSAGSLTPRCSTAGSRCGRDLADYMVHAMQDPSLANRRVRMGGPEVLTFRQLAALIGRVLGREVPCTALPVVPAKAAVATLRAAARATQSRRLLGLYRFLYFVLLVSLDETEKSLVGQAWGKDKVEDYLRQRAAEMAAAAKKQAPALDSSGAAALLQQRFSLEVERHNEDIQHTEARLRSALKELEIVRAEEARVLAQRTAALRREHEAAMQALERRFLADAEALQAGAGGRRRAPAVQTGSATAAAATAAHRQPAAKPAGLSVRFAPEPASSAAAQPAAARQGSSSDGSGGRERGGLMAHTSSSEFDDDSWLDEDSCGEEDLISSRPPPVKIIQSSTHTPRSLAASRCASFAAIGAAAGINAAAGIGAGVNGPASPRGSGGKVHLNLIQAAGGAPGSPTALRAYSPCTCSSGADAAGGVAATVLSPRSAGARMACCGVLNGGAARSYTSD</sequence>
<evidence type="ECO:0000313" key="4">
    <source>
        <dbReference type="EMBL" id="PRW33656.1"/>
    </source>
</evidence>
<dbReference type="PANTHER" id="PTHR15020">
    <property type="entry name" value="FLAVIN REDUCTASE-RELATED"/>
    <property type="match status" value="1"/>
</dbReference>
<feature type="compositionally biased region" description="Low complexity" evidence="2">
    <location>
        <begin position="410"/>
        <end position="434"/>
    </location>
</feature>
<dbReference type="OrthoDB" id="2735536at2759"/>
<feature type="region of interest" description="Disordered" evidence="2">
    <location>
        <begin position="404"/>
        <end position="513"/>
    </location>
</feature>
<protein>
    <submittedName>
        <fullName evidence="4">Epimerase isoform B</fullName>
    </submittedName>
</protein>
<feature type="compositionally biased region" description="Low complexity" evidence="2">
    <location>
        <begin position="441"/>
        <end position="462"/>
    </location>
</feature>
<reference evidence="4 5" key="1">
    <citation type="journal article" date="2018" name="Plant J.">
        <title>Genome sequences of Chlorella sorokiniana UTEX 1602 and Micractinium conductrix SAG 241.80: implications to maltose excretion by a green alga.</title>
        <authorList>
            <person name="Arriola M.B."/>
            <person name="Velmurugan N."/>
            <person name="Zhang Y."/>
            <person name="Plunkett M.H."/>
            <person name="Hondzo H."/>
            <person name="Barney B.M."/>
        </authorList>
    </citation>
    <scope>NUCLEOTIDE SEQUENCE [LARGE SCALE GENOMIC DNA]</scope>
    <source>
        <strain evidence="5">UTEX 1602</strain>
    </source>
</reference>
<dbReference type="Pfam" id="PF13460">
    <property type="entry name" value="NAD_binding_10"/>
    <property type="match status" value="1"/>
</dbReference>
<evidence type="ECO:0000256" key="1">
    <source>
        <dbReference type="SAM" id="Coils"/>
    </source>
</evidence>
<feature type="domain" description="NAD(P)-binding" evidence="3">
    <location>
        <begin position="17"/>
        <end position="127"/>
    </location>
</feature>
<feature type="compositionally biased region" description="Acidic residues" evidence="2">
    <location>
        <begin position="480"/>
        <end position="497"/>
    </location>
</feature>
<keyword evidence="1" id="KW-0175">Coiled coil</keyword>
<dbReference type="SUPFAM" id="SSF51735">
    <property type="entry name" value="NAD(P)-binding Rossmann-fold domains"/>
    <property type="match status" value="1"/>
</dbReference>
<comment type="caution">
    <text evidence="4">The sequence shown here is derived from an EMBL/GenBank/DDBJ whole genome shotgun (WGS) entry which is preliminary data.</text>
</comment>
<evidence type="ECO:0000259" key="3">
    <source>
        <dbReference type="Pfam" id="PF13460"/>
    </source>
</evidence>
<keyword evidence="5" id="KW-1185">Reference proteome</keyword>
<evidence type="ECO:0000313" key="5">
    <source>
        <dbReference type="Proteomes" id="UP000239899"/>
    </source>
</evidence>
<dbReference type="PANTHER" id="PTHR15020:SF50">
    <property type="entry name" value="UPF0659 PROTEIN YMR090W"/>
    <property type="match status" value="1"/>
</dbReference>
<dbReference type="Gene3D" id="3.40.50.720">
    <property type="entry name" value="NAD(P)-binding Rossmann-like Domain"/>
    <property type="match status" value="1"/>
</dbReference>
<gene>
    <name evidence="4" type="ORF">C2E21_7577</name>
</gene>
<dbReference type="AlphaFoldDB" id="A0A2P6THC0"/>
<feature type="coiled-coil region" evidence="1">
    <location>
        <begin position="338"/>
        <end position="391"/>
    </location>
</feature>
<name>A0A2P6THC0_CHLSO</name>